<evidence type="ECO:0000313" key="1">
    <source>
        <dbReference type="EMBL" id="GAG27840.1"/>
    </source>
</evidence>
<dbReference type="EMBL" id="BARS01033731">
    <property type="protein sequence ID" value="GAG27840.1"/>
    <property type="molecule type" value="Genomic_DNA"/>
</dbReference>
<organism evidence="1">
    <name type="scientific">marine sediment metagenome</name>
    <dbReference type="NCBI Taxonomy" id="412755"/>
    <lineage>
        <taxon>unclassified sequences</taxon>
        <taxon>metagenomes</taxon>
        <taxon>ecological metagenomes</taxon>
    </lineage>
</organism>
<proteinExistence type="predicted"/>
<gene>
    <name evidence="1" type="ORF">S01H1_52198</name>
</gene>
<accession>X0WB06</accession>
<sequence>FFRYSDRTWWNQQRFDSLTEQGLNIPGQIILVMDPNGSWHGRKRIDDDNSEYTWCIAYCDGHAKAVKALNGFEILDAEAAP</sequence>
<reference evidence="1" key="1">
    <citation type="journal article" date="2014" name="Front. Microbiol.">
        <title>High frequency of phylogenetically diverse reductive dehalogenase-homologous genes in deep subseafloor sedimentary metagenomes.</title>
        <authorList>
            <person name="Kawai M."/>
            <person name="Futagami T."/>
            <person name="Toyoda A."/>
            <person name="Takaki Y."/>
            <person name="Nishi S."/>
            <person name="Hori S."/>
            <person name="Arai W."/>
            <person name="Tsubouchi T."/>
            <person name="Morono Y."/>
            <person name="Uchiyama I."/>
            <person name="Ito T."/>
            <person name="Fujiyama A."/>
            <person name="Inagaki F."/>
            <person name="Takami H."/>
        </authorList>
    </citation>
    <scope>NUCLEOTIDE SEQUENCE</scope>
    <source>
        <strain evidence="1">Expedition CK06-06</strain>
    </source>
</reference>
<dbReference type="AlphaFoldDB" id="X0WB06"/>
<name>X0WB06_9ZZZZ</name>
<comment type="caution">
    <text evidence="1">The sequence shown here is derived from an EMBL/GenBank/DDBJ whole genome shotgun (WGS) entry which is preliminary data.</text>
</comment>
<protein>
    <submittedName>
        <fullName evidence="1">Uncharacterized protein</fullName>
    </submittedName>
</protein>
<feature type="non-terminal residue" evidence="1">
    <location>
        <position position="1"/>
    </location>
</feature>